<dbReference type="InterPro" id="IPR019546">
    <property type="entry name" value="TAT_signal_bac_arc"/>
</dbReference>
<gene>
    <name evidence="15" type="ORF">ACFL27_19985</name>
</gene>
<reference evidence="15 16" key="1">
    <citation type="submission" date="2024-09" db="EMBL/GenBank/DDBJ databases">
        <title>Laminarin stimulates single cell rates of sulfate reduction while oxygen inhibits transcriptomic activity in coastal marine sediment.</title>
        <authorList>
            <person name="Lindsay M."/>
            <person name="Orcutt B."/>
            <person name="Emerson D."/>
            <person name="Stepanauskas R."/>
            <person name="D'Angelo T."/>
        </authorList>
    </citation>
    <scope>NUCLEOTIDE SEQUENCE [LARGE SCALE GENOMIC DNA]</scope>
    <source>
        <strain evidence="15">SAG AM-311-K15</strain>
    </source>
</reference>
<dbReference type="PIRSF" id="PIRSF000310">
    <property type="entry name" value="NiFe_hyd_ssu"/>
    <property type="match status" value="1"/>
</dbReference>
<comment type="cofactor">
    <cofactor evidence="2">
        <name>[4Fe-4S] cluster</name>
        <dbReference type="ChEBI" id="CHEBI:49883"/>
    </cofactor>
</comment>
<evidence type="ECO:0000313" key="15">
    <source>
        <dbReference type="EMBL" id="MFC1852484.1"/>
    </source>
</evidence>
<comment type="subcellular location">
    <subcellularLocation>
        <location evidence="3">Cell envelope</location>
    </subcellularLocation>
</comment>
<dbReference type="PROSITE" id="PS51318">
    <property type="entry name" value="TAT"/>
    <property type="match status" value="1"/>
</dbReference>
<dbReference type="InterPro" id="IPR006311">
    <property type="entry name" value="TAT_signal"/>
</dbReference>
<evidence type="ECO:0000313" key="16">
    <source>
        <dbReference type="Proteomes" id="UP001594351"/>
    </source>
</evidence>
<comment type="cofactor">
    <cofactor evidence="1">
        <name>[3Fe-4S] cluster</name>
        <dbReference type="ChEBI" id="CHEBI:21137"/>
    </cofactor>
</comment>
<evidence type="ECO:0000259" key="14">
    <source>
        <dbReference type="Pfam" id="PF14720"/>
    </source>
</evidence>
<dbReference type="EMBL" id="JBHPBY010000319">
    <property type="protein sequence ID" value="MFC1852484.1"/>
    <property type="molecule type" value="Genomic_DNA"/>
</dbReference>
<dbReference type="InterPro" id="IPR037024">
    <property type="entry name" value="NiFe_Hase_small_N_sf"/>
</dbReference>
<evidence type="ECO:0000256" key="12">
    <source>
        <dbReference type="ARBA" id="ARBA00023291"/>
    </source>
</evidence>
<evidence type="ECO:0000256" key="8">
    <source>
        <dbReference type="ARBA" id="ARBA00022729"/>
    </source>
</evidence>
<evidence type="ECO:0000256" key="11">
    <source>
        <dbReference type="ARBA" id="ARBA00023014"/>
    </source>
</evidence>
<comment type="caution">
    <text evidence="15">The sequence shown here is derived from an EMBL/GenBank/DDBJ whole genome shotgun (WGS) entry which is preliminary data.</text>
</comment>
<keyword evidence="7" id="KW-0479">Metal-binding</keyword>
<keyword evidence="10" id="KW-0408">Iron</keyword>
<dbReference type="InterPro" id="IPR037148">
    <property type="entry name" value="NiFe-Hase_small_C_sf"/>
</dbReference>
<keyword evidence="16" id="KW-1185">Reference proteome</keyword>
<comment type="subunit">
    <text evidence="5">Heterodimer of a large and a small subunit.</text>
</comment>
<dbReference type="NCBIfam" id="TIGR01409">
    <property type="entry name" value="TAT_signal_seq"/>
    <property type="match status" value="1"/>
</dbReference>
<dbReference type="SUPFAM" id="SSF56770">
    <property type="entry name" value="HydA/Nqo6-like"/>
    <property type="match status" value="1"/>
</dbReference>
<evidence type="ECO:0000256" key="6">
    <source>
        <dbReference type="ARBA" id="ARBA00022485"/>
    </source>
</evidence>
<feature type="domain" description="NADH:ubiquinone oxidoreductase-like 20kDa subunit" evidence="13">
    <location>
        <begin position="64"/>
        <end position="203"/>
    </location>
</feature>
<evidence type="ECO:0000256" key="3">
    <source>
        <dbReference type="ARBA" id="ARBA00004196"/>
    </source>
</evidence>
<evidence type="ECO:0000256" key="2">
    <source>
        <dbReference type="ARBA" id="ARBA00001966"/>
    </source>
</evidence>
<dbReference type="InterPro" id="IPR001821">
    <property type="entry name" value="NiFe_hydrogenase_ssu"/>
</dbReference>
<keyword evidence="6" id="KW-0004">4Fe-4S</keyword>
<name>A0ABV6Z212_UNCC1</name>
<organism evidence="15 16">
    <name type="scientific">candidate division CSSED10-310 bacterium</name>
    <dbReference type="NCBI Taxonomy" id="2855610"/>
    <lineage>
        <taxon>Bacteria</taxon>
        <taxon>Bacteria division CSSED10-310</taxon>
    </lineage>
</organism>
<sequence length="309" mass="33524">MSDHLKVSEKFVEDGVSRRDFMKFCATAATLAGLVEVGMVQRVAEAVTSAATKPPVIWLEGQDCAGCSISVTNSLNPPIASIILDKISLRYHEALMVASGSMAEKVRQETIAQGGHVLIVEGSIPTADDRYCMVGGHPFSKIVKESAEKASAIIAIGACASFGGIPAATPTKGIGVGEFLNKPVVNLPTCPVHTDHFVGALIYLLVKGAAPPLDKLGRPMLYYSQLIHDNCRRRAFFDEEKFLTDWNDPQQQEWCLFEKGCKGPDTYSDCPIRRWNDGVNFCLDCGAPCQGCSEPTFYEKNSPLYKAAI</sequence>
<evidence type="ECO:0000256" key="10">
    <source>
        <dbReference type="ARBA" id="ARBA00023004"/>
    </source>
</evidence>
<feature type="domain" description="Cytochrome-c3 hydrogenase C-terminal" evidence="14">
    <location>
        <begin position="223"/>
        <end position="305"/>
    </location>
</feature>
<dbReference type="Gene3D" id="3.40.50.700">
    <property type="entry name" value="NADH:ubiquinone oxidoreductase-like, 20kDa subunit"/>
    <property type="match status" value="1"/>
</dbReference>
<dbReference type="PRINTS" id="PR00614">
    <property type="entry name" value="NIHGNASESMLL"/>
</dbReference>
<keyword evidence="8" id="KW-0732">Signal</keyword>
<evidence type="ECO:0000256" key="1">
    <source>
        <dbReference type="ARBA" id="ARBA00001927"/>
    </source>
</evidence>
<evidence type="ECO:0000256" key="7">
    <source>
        <dbReference type="ARBA" id="ARBA00022723"/>
    </source>
</evidence>
<dbReference type="NCBIfam" id="TIGR00391">
    <property type="entry name" value="hydA"/>
    <property type="match status" value="1"/>
</dbReference>
<dbReference type="Gene3D" id="4.10.480.10">
    <property type="entry name" value="Cytochrome-c3 hydrogenase, C-terminal domain"/>
    <property type="match status" value="1"/>
</dbReference>
<dbReference type="Pfam" id="PF14720">
    <property type="entry name" value="NiFe_hyd_SSU_C"/>
    <property type="match status" value="1"/>
</dbReference>
<proteinExistence type="inferred from homology"/>
<evidence type="ECO:0000259" key="13">
    <source>
        <dbReference type="Pfam" id="PF01058"/>
    </source>
</evidence>
<keyword evidence="12" id="KW-0003">3Fe-4S</keyword>
<accession>A0ABV6Z212</accession>
<dbReference type="Proteomes" id="UP001594351">
    <property type="component" value="Unassembled WGS sequence"/>
</dbReference>
<evidence type="ECO:0000256" key="9">
    <source>
        <dbReference type="ARBA" id="ARBA00023002"/>
    </source>
</evidence>
<comment type="similarity">
    <text evidence="4">Belongs to the [NiFe]/[NiFeSe] hydrogenase small subunit family.</text>
</comment>
<dbReference type="InterPro" id="IPR027394">
    <property type="entry name" value="Cytochrome-c3_hydrogenase_C"/>
</dbReference>
<dbReference type="InterPro" id="IPR006137">
    <property type="entry name" value="NADH_UbQ_OxRdtase-like_20kDa"/>
</dbReference>
<keyword evidence="9" id="KW-0560">Oxidoreductase</keyword>
<protein>
    <submittedName>
        <fullName evidence="15">Hydrogenase small subunit</fullName>
    </submittedName>
</protein>
<evidence type="ECO:0000256" key="5">
    <source>
        <dbReference type="ARBA" id="ARBA00011771"/>
    </source>
</evidence>
<dbReference type="PANTHER" id="PTHR30013:SF7">
    <property type="entry name" value="HYDROGENASE-2 SMALL CHAIN"/>
    <property type="match status" value="1"/>
</dbReference>
<dbReference type="Pfam" id="PF01058">
    <property type="entry name" value="Oxidored_q6"/>
    <property type="match status" value="1"/>
</dbReference>
<keyword evidence="11" id="KW-0411">Iron-sulfur</keyword>
<dbReference type="PANTHER" id="PTHR30013">
    <property type="entry name" value="NIFE / NIFESE HYDROGENASE SMALL SUBUNIT FAMILY MEMBER"/>
    <property type="match status" value="1"/>
</dbReference>
<evidence type="ECO:0000256" key="4">
    <source>
        <dbReference type="ARBA" id="ARBA00006605"/>
    </source>
</evidence>